<evidence type="ECO:0000313" key="6">
    <source>
        <dbReference type="Proteomes" id="UP000007879"/>
    </source>
</evidence>
<dbReference type="GO" id="GO:0016567">
    <property type="term" value="P:protein ubiquitination"/>
    <property type="evidence" value="ECO:0007669"/>
    <property type="project" value="InterPro"/>
</dbReference>
<dbReference type="InterPro" id="IPR000210">
    <property type="entry name" value="BTB/POZ_dom"/>
</dbReference>
<dbReference type="Pfam" id="PF01344">
    <property type="entry name" value="Kelch_1"/>
    <property type="match status" value="4"/>
</dbReference>
<accession>A0AAN0JZQ5</accession>
<protein>
    <recommendedName>
        <fullName evidence="4">BTB domain-containing protein</fullName>
    </recommendedName>
</protein>
<dbReference type="InterPro" id="IPR011043">
    <property type="entry name" value="Gal_Oxase/kelch_b-propeller"/>
</dbReference>
<dbReference type="KEGG" id="aqu:100636015"/>
<feature type="compositionally biased region" description="Low complexity" evidence="3">
    <location>
        <begin position="29"/>
        <end position="39"/>
    </location>
</feature>
<evidence type="ECO:0000256" key="3">
    <source>
        <dbReference type="SAM" id="MobiDB-lite"/>
    </source>
</evidence>
<sequence length="551" mass="60972">MDTSSSPTASAILIPASPGEGAEEKENDPSLTLLSTSPTPQGELALAGELGTTDKLLFVAKEHPSDTLRSMQELRDDEKLCDVTLLVQGVEIKAHKIVLAASSHYFRSMFAGDMIESRSSSVELKDVEPDAISLLVEYSYTSQLEITSNNVQSVMAAASIFDFPFVLEATAKFLATHLHPSNCLGMRAFGRTYGSEALVNAASRHFRNHFTDAIKSEEFLQLPPEVFSELLDSDEVNVRTEEDIFRSLELWLNYEPESRKDSLPKLLNHIRLPLLPLNFLKYRVESNPYIKRSLDCRDLIDEAKNYHLFPDDYSQIKGTQFHPRKSTVGVLFAIGGRGAVGEPFCSVECYNFRTNQWYEGPELRSRRRHVGVACLNGKLYAVGGHDGNQHLNTVECYDPKVGRWEYVQPMKTLRRGIAVGVLEGPMYAVGGLDDAALNGFLYAVGGFDDASPLETIERYDPVTNTWQFVQSMNVCRGGVGLTTLGQYLCAVGGHDGKVYLNSAEMYDPKRDKWEIISSMNTSRAGAGLVTLDASTFSLPGCISIPESLYSL</sequence>
<dbReference type="PANTHER" id="PTHR24412:SF419">
    <property type="entry name" value="KELCH-LIKE PROTEIN 20"/>
    <property type="match status" value="1"/>
</dbReference>
<dbReference type="AlphaFoldDB" id="A0AAN0JZQ5"/>
<dbReference type="RefSeq" id="XP_019862472.1">
    <property type="nucleotide sequence ID" value="XM_020006913.1"/>
</dbReference>
<dbReference type="InterPro" id="IPR017096">
    <property type="entry name" value="BTB-kelch_protein"/>
</dbReference>
<feature type="domain" description="BTB" evidence="4">
    <location>
        <begin position="81"/>
        <end position="148"/>
    </location>
</feature>
<dbReference type="Pfam" id="PF07707">
    <property type="entry name" value="BACK"/>
    <property type="match status" value="1"/>
</dbReference>
<keyword evidence="1" id="KW-0880">Kelch repeat</keyword>
<dbReference type="Gene3D" id="2.120.10.80">
    <property type="entry name" value="Kelch-type beta propeller"/>
    <property type="match status" value="2"/>
</dbReference>
<proteinExistence type="predicted"/>
<name>A0AAN0JZQ5_AMPQE</name>
<dbReference type="Gene3D" id="3.30.710.10">
    <property type="entry name" value="Potassium Channel Kv1.1, Chain A"/>
    <property type="match status" value="1"/>
</dbReference>
<reference evidence="6" key="1">
    <citation type="journal article" date="2010" name="Nature">
        <title>The Amphimedon queenslandica genome and the evolution of animal complexity.</title>
        <authorList>
            <person name="Srivastava M."/>
            <person name="Simakov O."/>
            <person name="Chapman J."/>
            <person name="Fahey B."/>
            <person name="Gauthier M.E."/>
            <person name="Mitros T."/>
            <person name="Richards G.S."/>
            <person name="Conaco C."/>
            <person name="Dacre M."/>
            <person name="Hellsten U."/>
            <person name="Larroux C."/>
            <person name="Putnam N.H."/>
            <person name="Stanke M."/>
            <person name="Adamska M."/>
            <person name="Darling A."/>
            <person name="Degnan S.M."/>
            <person name="Oakley T.H."/>
            <person name="Plachetzki D.C."/>
            <person name="Zhai Y."/>
            <person name="Adamski M."/>
            <person name="Calcino A."/>
            <person name="Cummins S.F."/>
            <person name="Goodstein D.M."/>
            <person name="Harris C."/>
            <person name="Jackson D.J."/>
            <person name="Leys S.P."/>
            <person name="Shu S."/>
            <person name="Woodcroft B.J."/>
            <person name="Vervoort M."/>
            <person name="Kosik K.S."/>
            <person name="Manning G."/>
            <person name="Degnan B.M."/>
            <person name="Rokhsar D.S."/>
        </authorList>
    </citation>
    <scope>NUCLEOTIDE SEQUENCE [LARGE SCALE GENOMIC DNA]</scope>
</reference>
<evidence type="ECO:0000313" key="5">
    <source>
        <dbReference type="EnsemblMetazoa" id="XP_019862472.1"/>
    </source>
</evidence>
<dbReference type="InterPro" id="IPR015915">
    <property type="entry name" value="Kelch-typ_b-propeller"/>
</dbReference>
<dbReference type="PRINTS" id="PR00501">
    <property type="entry name" value="KELCHREPEAT"/>
</dbReference>
<organism evidence="5 6">
    <name type="scientific">Amphimedon queenslandica</name>
    <name type="common">Sponge</name>
    <dbReference type="NCBI Taxonomy" id="400682"/>
    <lineage>
        <taxon>Eukaryota</taxon>
        <taxon>Metazoa</taxon>
        <taxon>Porifera</taxon>
        <taxon>Demospongiae</taxon>
        <taxon>Heteroscleromorpha</taxon>
        <taxon>Haplosclerida</taxon>
        <taxon>Niphatidae</taxon>
        <taxon>Amphimedon</taxon>
    </lineage>
</organism>
<dbReference type="SMART" id="SM00225">
    <property type="entry name" value="BTB"/>
    <property type="match status" value="1"/>
</dbReference>
<dbReference type="EnsemblMetazoa" id="XM_020006913.1">
    <property type="protein sequence ID" value="XP_019862472.1"/>
    <property type="gene ID" value="LOC100636015"/>
</dbReference>
<keyword evidence="2" id="KW-0677">Repeat</keyword>
<dbReference type="PIRSF" id="PIRSF037037">
    <property type="entry name" value="Kelch-like_protein_gigaxonin"/>
    <property type="match status" value="1"/>
</dbReference>
<keyword evidence="6" id="KW-1185">Reference proteome</keyword>
<dbReference type="GeneID" id="100636015"/>
<dbReference type="Gene3D" id="1.25.40.420">
    <property type="match status" value="1"/>
</dbReference>
<dbReference type="FunFam" id="1.25.40.420:FF:000001">
    <property type="entry name" value="Kelch-like family member 12"/>
    <property type="match status" value="1"/>
</dbReference>
<evidence type="ECO:0000256" key="1">
    <source>
        <dbReference type="ARBA" id="ARBA00022441"/>
    </source>
</evidence>
<dbReference type="InterPro" id="IPR011705">
    <property type="entry name" value="BACK"/>
</dbReference>
<dbReference type="GO" id="GO:0031463">
    <property type="term" value="C:Cul3-RING ubiquitin ligase complex"/>
    <property type="evidence" value="ECO:0007669"/>
    <property type="project" value="InterPro"/>
</dbReference>
<dbReference type="PROSITE" id="PS50097">
    <property type="entry name" value="BTB"/>
    <property type="match status" value="1"/>
</dbReference>
<dbReference type="InterPro" id="IPR006652">
    <property type="entry name" value="Kelch_1"/>
</dbReference>
<dbReference type="InterPro" id="IPR011333">
    <property type="entry name" value="SKP1/BTB/POZ_sf"/>
</dbReference>
<evidence type="ECO:0000259" key="4">
    <source>
        <dbReference type="PROSITE" id="PS50097"/>
    </source>
</evidence>
<dbReference type="PANTHER" id="PTHR24412">
    <property type="entry name" value="KELCH PROTEIN"/>
    <property type="match status" value="1"/>
</dbReference>
<reference evidence="5" key="2">
    <citation type="submission" date="2024-06" db="UniProtKB">
        <authorList>
            <consortium name="EnsemblMetazoa"/>
        </authorList>
    </citation>
    <scope>IDENTIFICATION</scope>
</reference>
<dbReference type="SUPFAM" id="SSF50965">
    <property type="entry name" value="Galactose oxidase, central domain"/>
    <property type="match status" value="1"/>
</dbReference>
<dbReference type="SMART" id="SM00612">
    <property type="entry name" value="Kelch"/>
    <property type="match status" value="4"/>
</dbReference>
<dbReference type="InterPro" id="IPR030599">
    <property type="entry name" value="BTB/POZ_KLHL7"/>
</dbReference>
<dbReference type="SMART" id="SM00875">
    <property type="entry name" value="BACK"/>
    <property type="match status" value="1"/>
</dbReference>
<dbReference type="CDD" id="cd18237">
    <property type="entry name" value="BTB_POZ_KLHL7"/>
    <property type="match status" value="1"/>
</dbReference>
<feature type="region of interest" description="Disordered" evidence="3">
    <location>
        <begin position="1"/>
        <end position="39"/>
    </location>
</feature>
<dbReference type="SUPFAM" id="SSF54695">
    <property type="entry name" value="POZ domain"/>
    <property type="match status" value="1"/>
</dbReference>
<dbReference type="Proteomes" id="UP000007879">
    <property type="component" value="Unassembled WGS sequence"/>
</dbReference>
<evidence type="ECO:0000256" key="2">
    <source>
        <dbReference type="ARBA" id="ARBA00022737"/>
    </source>
</evidence>
<dbReference type="Pfam" id="PF00651">
    <property type="entry name" value="BTB"/>
    <property type="match status" value="1"/>
</dbReference>